<gene>
    <name evidence="2" type="ORF">VitviT2T_010133</name>
</gene>
<organism evidence="2 3">
    <name type="scientific">Vitis vinifera</name>
    <name type="common">Grape</name>
    <dbReference type="NCBI Taxonomy" id="29760"/>
    <lineage>
        <taxon>Eukaryota</taxon>
        <taxon>Viridiplantae</taxon>
        <taxon>Streptophyta</taxon>
        <taxon>Embryophyta</taxon>
        <taxon>Tracheophyta</taxon>
        <taxon>Spermatophyta</taxon>
        <taxon>Magnoliopsida</taxon>
        <taxon>eudicotyledons</taxon>
        <taxon>Gunneridae</taxon>
        <taxon>Pentapetalae</taxon>
        <taxon>rosids</taxon>
        <taxon>Vitales</taxon>
        <taxon>Vitaceae</taxon>
        <taxon>Viteae</taxon>
        <taxon>Vitis</taxon>
    </lineage>
</organism>
<accession>A0ABY9C7J6</accession>
<proteinExistence type="predicted"/>
<protein>
    <recommendedName>
        <fullName evidence="1">AAA ATPase AAA+ lid domain-containing protein</fullName>
    </recommendedName>
</protein>
<keyword evidence="3" id="KW-1185">Reference proteome</keyword>
<dbReference type="PANTHER" id="PTHR23076:SF37">
    <property type="entry name" value="ATP-DEPENDENT ZINC METALLOPROTEASE FTSH 4, MITOCHONDRIAL"/>
    <property type="match status" value="1"/>
</dbReference>
<dbReference type="Proteomes" id="UP001227230">
    <property type="component" value="Chromosome 7"/>
</dbReference>
<name>A0ABY9C7J6_VITVI</name>
<dbReference type="PANTHER" id="PTHR23076">
    <property type="entry name" value="METALLOPROTEASE M41 FTSH"/>
    <property type="match status" value="1"/>
</dbReference>
<evidence type="ECO:0000259" key="1">
    <source>
        <dbReference type="Pfam" id="PF17862"/>
    </source>
</evidence>
<dbReference type="EMBL" id="CP126654">
    <property type="protein sequence ID" value="WJZ91022.1"/>
    <property type="molecule type" value="Genomic_DNA"/>
</dbReference>
<sequence length="77" mass="8163">MESNMSKVLKEDDVDLMMIARGTLGFSGTDLANLVNVVALKAAMEGVKGITMADPGYANDNIEMGSEHESVVISNES</sequence>
<evidence type="ECO:0000313" key="2">
    <source>
        <dbReference type="EMBL" id="WJZ91022.1"/>
    </source>
</evidence>
<evidence type="ECO:0000313" key="3">
    <source>
        <dbReference type="Proteomes" id="UP001227230"/>
    </source>
</evidence>
<dbReference type="InterPro" id="IPR041569">
    <property type="entry name" value="AAA_lid_3"/>
</dbReference>
<dbReference type="Pfam" id="PF17862">
    <property type="entry name" value="AAA_lid_3"/>
    <property type="match status" value="1"/>
</dbReference>
<reference evidence="2 3" key="1">
    <citation type="journal article" date="2023" name="Hortic Res">
        <title>The complete reference genome for grapevine (Vitis vinifera L.) genetics and breeding.</title>
        <authorList>
            <person name="Shi X."/>
            <person name="Cao S."/>
            <person name="Wang X."/>
            <person name="Huang S."/>
            <person name="Wang Y."/>
            <person name="Liu Z."/>
            <person name="Liu W."/>
            <person name="Leng X."/>
            <person name="Peng Y."/>
            <person name="Wang N."/>
            <person name="Wang Y."/>
            <person name="Ma Z."/>
            <person name="Xu X."/>
            <person name="Zhang F."/>
            <person name="Xue H."/>
            <person name="Zhong H."/>
            <person name="Wang Y."/>
            <person name="Zhang K."/>
            <person name="Velt A."/>
            <person name="Avia K."/>
            <person name="Holtgrawe D."/>
            <person name="Grimplet J."/>
            <person name="Matus J.T."/>
            <person name="Ware D."/>
            <person name="Wu X."/>
            <person name="Wang H."/>
            <person name="Liu C."/>
            <person name="Fang Y."/>
            <person name="Rustenholz C."/>
            <person name="Cheng Z."/>
            <person name="Xiao H."/>
            <person name="Zhou Y."/>
        </authorList>
    </citation>
    <scope>NUCLEOTIDE SEQUENCE [LARGE SCALE GENOMIC DNA]</scope>
    <source>
        <strain evidence="3">cv. Pinot noir / PN40024</strain>
        <tissue evidence="2">Leaf</tissue>
    </source>
</reference>
<dbReference type="Gene3D" id="1.10.8.60">
    <property type="match status" value="1"/>
</dbReference>
<feature type="domain" description="AAA ATPase AAA+ lid" evidence="1">
    <location>
        <begin position="13"/>
        <end position="54"/>
    </location>
</feature>